<dbReference type="InterPro" id="IPR000073">
    <property type="entry name" value="AB_hydrolase_1"/>
</dbReference>
<dbReference type="AlphaFoldDB" id="A0A0N0LVV9"/>
<accession>A0A0N0LVV9</accession>
<organism evidence="2 3">
    <name type="scientific">Pseudoalteromonas porphyrae</name>
    <dbReference type="NCBI Taxonomy" id="187330"/>
    <lineage>
        <taxon>Bacteria</taxon>
        <taxon>Pseudomonadati</taxon>
        <taxon>Pseudomonadota</taxon>
        <taxon>Gammaproteobacteria</taxon>
        <taxon>Alteromonadales</taxon>
        <taxon>Pseudoalteromonadaceae</taxon>
        <taxon>Pseudoalteromonas</taxon>
    </lineage>
</organism>
<dbReference type="PATRIC" id="fig|187330.3.peg.2334"/>
<dbReference type="GO" id="GO:0016020">
    <property type="term" value="C:membrane"/>
    <property type="evidence" value="ECO:0007669"/>
    <property type="project" value="TreeGrafter"/>
</dbReference>
<dbReference type="PANTHER" id="PTHR43798">
    <property type="entry name" value="MONOACYLGLYCEROL LIPASE"/>
    <property type="match status" value="1"/>
</dbReference>
<dbReference type="InterPro" id="IPR050266">
    <property type="entry name" value="AB_hydrolase_sf"/>
</dbReference>
<dbReference type="InterPro" id="IPR029058">
    <property type="entry name" value="AB_hydrolase_fold"/>
</dbReference>
<evidence type="ECO:0000313" key="2">
    <source>
        <dbReference type="EMBL" id="KPH58029.1"/>
    </source>
</evidence>
<keyword evidence="3" id="KW-1185">Reference proteome</keyword>
<dbReference type="GO" id="GO:0016787">
    <property type="term" value="F:hydrolase activity"/>
    <property type="evidence" value="ECO:0007669"/>
    <property type="project" value="UniProtKB-KW"/>
</dbReference>
<name>A0A0N0LVV9_9GAMM</name>
<dbReference type="EMBL" id="LHPH01000027">
    <property type="protein sequence ID" value="KPH58029.1"/>
    <property type="molecule type" value="Genomic_DNA"/>
</dbReference>
<protein>
    <submittedName>
        <fullName evidence="2">Alpha/beta hydrolase</fullName>
    </submittedName>
</protein>
<dbReference type="Gene3D" id="3.40.50.1820">
    <property type="entry name" value="alpha/beta hydrolase"/>
    <property type="match status" value="1"/>
</dbReference>
<evidence type="ECO:0000313" key="3">
    <source>
        <dbReference type="Proteomes" id="UP000037848"/>
    </source>
</evidence>
<dbReference type="OrthoDB" id="5724113at2"/>
<dbReference type="RefSeq" id="WP_054455744.1">
    <property type="nucleotide sequence ID" value="NZ_LHPH01000027.1"/>
</dbReference>
<dbReference type="Proteomes" id="UP000037848">
    <property type="component" value="Unassembled WGS sequence"/>
</dbReference>
<feature type="domain" description="AB hydrolase-1" evidence="1">
    <location>
        <begin position="49"/>
        <end position="166"/>
    </location>
</feature>
<reference evidence="2 3" key="1">
    <citation type="submission" date="2015-08" db="EMBL/GenBank/DDBJ databases">
        <title>Draft Genome Sequence of Pseudoalteromonas porphyrae UCD-SED14.</title>
        <authorList>
            <person name="Coil D.A."/>
            <person name="Jospin G."/>
            <person name="Lee R.D."/>
            <person name="Eisen J.A."/>
        </authorList>
    </citation>
    <scope>NUCLEOTIDE SEQUENCE [LARGE SCALE GENOMIC DNA]</scope>
    <source>
        <strain evidence="2 3">UCD-SED14</strain>
    </source>
</reference>
<comment type="caution">
    <text evidence="2">The sequence shown here is derived from an EMBL/GenBank/DDBJ whole genome shotgun (WGS) entry which is preliminary data.</text>
</comment>
<gene>
    <name evidence="2" type="ORF">ADS77_18430</name>
</gene>
<keyword evidence="2" id="KW-0378">Hydrolase</keyword>
<proteinExistence type="predicted"/>
<dbReference type="Pfam" id="PF00561">
    <property type="entry name" value="Abhydrolase_1"/>
    <property type="match status" value="1"/>
</dbReference>
<dbReference type="PANTHER" id="PTHR43798:SF33">
    <property type="entry name" value="HYDROLASE, PUTATIVE (AFU_ORTHOLOGUE AFUA_2G14860)-RELATED"/>
    <property type="match status" value="1"/>
</dbReference>
<dbReference type="SUPFAM" id="SSF53474">
    <property type="entry name" value="alpha/beta-Hydrolases"/>
    <property type="match status" value="1"/>
</dbReference>
<evidence type="ECO:0000259" key="1">
    <source>
        <dbReference type="Pfam" id="PF00561"/>
    </source>
</evidence>
<sequence length="280" mass="31385">MQLRSLGVNTNSFLLLTLSLLFAANVKAAFVKVGEFELQYEIAGSGKQIVVLEAGGSAGLDDWNSVFSSIAEQTKVIRYSRVGNGNSTAIKRHFTSMDYAQHLSEFLLALDISEPIVLAAHSYGGSVAREFAAKYPQQLNALLMLDPSSEHDVDILRAINLEQGNKEIAQIKLSDMANGMSNQYLDFWSKRPLPDYPQIKDIPVTVIASVRKMAEPSNLFFTDKGRIMWGEIWQNWTAEFPQGRSVLTEKSGHFIQNDEPMLVLRELKRVMKMLDENKQP</sequence>